<dbReference type="AlphaFoldDB" id="A0A1L3Q178"/>
<dbReference type="Proteomes" id="UP000186879">
    <property type="component" value="Chromosome"/>
</dbReference>
<keyword evidence="6" id="KW-1185">Reference proteome</keyword>
<dbReference type="InterPro" id="IPR001072">
    <property type="entry name" value="RNA_ligase_Pab1020"/>
</dbReference>
<dbReference type="CDD" id="cd07894">
    <property type="entry name" value="Adenylation_RNA_ligase"/>
    <property type="match status" value="1"/>
</dbReference>
<dbReference type="Pfam" id="PF09414">
    <property type="entry name" value="RNA_ligase"/>
    <property type="match status" value="1"/>
</dbReference>
<evidence type="ECO:0000259" key="1">
    <source>
        <dbReference type="Pfam" id="PF09414"/>
    </source>
</evidence>
<dbReference type="RefSeq" id="WP_072561080.1">
    <property type="nucleotide sequence ID" value="NZ_CP017921.1"/>
</dbReference>
<accession>A0A1L3Q178</accession>
<evidence type="ECO:0000313" key="8">
    <source>
        <dbReference type="Proteomes" id="UP000267921"/>
    </source>
</evidence>
<evidence type="ECO:0000313" key="6">
    <source>
        <dbReference type="Proteomes" id="UP000186879"/>
    </source>
</evidence>
<name>A0A1L3Q178_9EURY</name>
<evidence type="ECO:0000313" key="7">
    <source>
        <dbReference type="Proteomes" id="UP000198669"/>
    </source>
</evidence>
<dbReference type="EMBL" id="FNMU01000001">
    <property type="protein sequence ID" value="SDW17431.1"/>
    <property type="molecule type" value="Genomic_DNA"/>
</dbReference>
<dbReference type="NCBIfam" id="TIGR01209">
    <property type="entry name" value="RNA ligase"/>
    <property type="match status" value="1"/>
</dbReference>
<dbReference type="EMBL" id="RJJG01000005">
    <property type="protein sequence ID" value="RNI08376.1"/>
    <property type="molecule type" value="Genomic_DNA"/>
</dbReference>
<dbReference type="Gene3D" id="3.30.70.2160">
    <property type="match status" value="1"/>
</dbReference>
<sequence>MKGSEKPELDMEKTARFLGLSVSRLERLFEKRLLSRNWGKYTNFFRFETSVSGIERGSVLLQKRDGKLDLILGFPKIQRAMLLEPSINNHFSEIDKLIVEEKMNGYNVRVIENAGKLIAFTRSGHICPYSTEKVNYLLDPSFFRQYPDLVVHGEMAGPENPYVSKKVYDTQTLDFFVFDIRHKKTGQPLQVKQRRKLANTFGFKQVPFLGEFARKEAAEKIMQIIKKLGEMKHEGVVIKDLDMDLAPIKYTCSQSNCADLEHAFKFYNEVGRDYLYSRVVREGFQTVEWDEDEDTMDKRCLRLGRSIISPMADSVRRVGNGEKLYDEITLRFESPQTLQEFEEYFRRLGIDATFDRLGYSGGEIMVNLQKLNQSTTDKTESMWEGNLW</sequence>
<dbReference type="Gene3D" id="3.30.1490.70">
    <property type="match status" value="1"/>
</dbReference>
<evidence type="ECO:0000313" key="3">
    <source>
        <dbReference type="EMBL" id="APH38626.1"/>
    </source>
</evidence>
<evidence type="ECO:0000313" key="5">
    <source>
        <dbReference type="EMBL" id="SDW17431.1"/>
    </source>
</evidence>
<gene>
    <name evidence="3" type="ORF">BHR79_03400</name>
    <name evidence="4" type="ORF">EFE40_07460</name>
    <name evidence="5" type="ORF">SAMN04515625_0514</name>
</gene>
<reference evidence="4 8" key="3">
    <citation type="submission" date="2018-10" db="EMBL/GenBank/DDBJ databases">
        <title>Cultivation of a novel Methanohalophilus strain from Kebrit Deep of the Red Sea and a genomic comparison of members of the genus Methanohalophilus.</title>
        <authorList>
            <person name="Guan Y."/>
            <person name="Ngugi D.K."/>
            <person name="Stingl U."/>
        </authorList>
    </citation>
    <scope>NUCLEOTIDE SEQUENCE [LARGE SCALE GENOMIC DNA]</scope>
    <source>
        <strain evidence="4 8">DSM 3094</strain>
    </source>
</reference>
<evidence type="ECO:0000313" key="4">
    <source>
        <dbReference type="EMBL" id="RNI08376.1"/>
    </source>
</evidence>
<dbReference type="PRINTS" id="PR01048">
    <property type="entry name" value="Y414FAMILY"/>
</dbReference>
<dbReference type="Pfam" id="PF18330">
    <property type="entry name" value="Lig_C"/>
    <property type="match status" value="1"/>
</dbReference>
<protein>
    <submittedName>
        <fullName evidence="5">Putative ATP-dependent DNA ligase</fullName>
    </submittedName>
    <submittedName>
        <fullName evidence="3">RNA ligase</fullName>
    </submittedName>
</protein>
<feature type="domain" description="RNA ligase" evidence="1">
    <location>
        <begin position="96"/>
        <end position="251"/>
    </location>
</feature>
<proteinExistence type="predicted"/>
<evidence type="ECO:0000259" key="2">
    <source>
        <dbReference type="Pfam" id="PF18330"/>
    </source>
</evidence>
<dbReference type="InterPro" id="IPR021122">
    <property type="entry name" value="RNA_ligase_dom_REL/Rnl2"/>
</dbReference>
<dbReference type="Gene3D" id="3.30.470.30">
    <property type="entry name" value="DNA ligase/mRNA capping enzyme"/>
    <property type="match status" value="1"/>
</dbReference>
<dbReference type="KEGG" id="mhaz:BHR79_03400"/>
<reference evidence="5 7" key="2">
    <citation type="submission" date="2016-10" db="EMBL/GenBank/DDBJ databases">
        <authorList>
            <person name="de Groot N.N."/>
        </authorList>
    </citation>
    <scope>NUCLEOTIDE SEQUENCE [LARGE SCALE GENOMIC DNA]</scope>
    <source>
        <strain evidence="5 7">Z-7982</strain>
    </source>
</reference>
<organism evidence="3 6">
    <name type="scientific">Methanohalophilus halophilus</name>
    <dbReference type="NCBI Taxonomy" id="2177"/>
    <lineage>
        <taxon>Archaea</taxon>
        <taxon>Methanobacteriati</taxon>
        <taxon>Methanobacteriota</taxon>
        <taxon>Stenosarchaea group</taxon>
        <taxon>Methanomicrobia</taxon>
        <taxon>Methanosarcinales</taxon>
        <taxon>Methanosarcinaceae</taxon>
        <taxon>Methanohalophilus</taxon>
    </lineage>
</organism>
<dbReference type="EMBL" id="CP017921">
    <property type="protein sequence ID" value="APH38626.1"/>
    <property type="molecule type" value="Genomic_DNA"/>
</dbReference>
<feature type="domain" description="RNA ligase Pab1020 C-terminal" evidence="2">
    <location>
        <begin position="262"/>
        <end position="386"/>
    </location>
</feature>
<reference evidence="3 6" key="1">
    <citation type="submission" date="2016-10" db="EMBL/GenBank/DDBJ databases">
        <title>Methanohalophilus halophilus.</title>
        <authorList>
            <person name="L'haridon S."/>
        </authorList>
    </citation>
    <scope>NUCLEOTIDE SEQUENCE [LARGE SCALE GENOMIC DNA]</scope>
    <source>
        <strain evidence="3 6">Z-7982</strain>
    </source>
</reference>
<dbReference type="Proteomes" id="UP000198669">
    <property type="component" value="Unassembled WGS sequence"/>
</dbReference>
<dbReference type="GO" id="GO:0016874">
    <property type="term" value="F:ligase activity"/>
    <property type="evidence" value="ECO:0007669"/>
    <property type="project" value="UniProtKB-KW"/>
</dbReference>
<dbReference type="OrthoDB" id="14524at2157"/>
<keyword evidence="3" id="KW-0436">Ligase</keyword>
<dbReference type="Proteomes" id="UP000267921">
    <property type="component" value="Unassembled WGS sequence"/>
</dbReference>
<dbReference type="STRING" id="2177.BHR79_03400"/>
<dbReference type="Gene3D" id="3.10.450.740">
    <property type="match status" value="1"/>
</dbReference>
<dbReference type="GeneID" id="30582778"/>
<dbReference type="InterPro" id="IPR041596">
    <property type="entry name" value="Lig_Pab1020_C"/>
</dbReference>
<dbReference type="SUPFAM" id="SSF56091">
    <property type="entry name" value="DNA ligase/mRNA capping enzyme, catalytic domain"/>
    <property type="match status" value="1"/>
</dbReference>